<feature type="transmembrane region" description="Helical" evidence="4">
    <location>
        <begin position="52"/>
        <end position="72"/>
    </location>
</feature>
<dbReference type="Pfam" id="PF13249">
    <property type="entry name" value="SQHop_cyclase_N"/>
    <property type="match status" value="1"/>
</dbReference>
<feature type="domain" description="Squalene cyclase N-terminal" evidence="6">
    <location>
        <begin position="242"/>
        <end position="496"/>
    </location>
</feature>
<dbReference type="Gene3D" id="1.50.10.20">
    <property type="match status" value="2"/>
</dbReference>
<evidence type="ECO:0000256" key="3">
    <source>
        <dbReference type="ARBA" id="ARBA00023235"/>
    </source>
</evidence>
<dbReference type="GO" id="GO:0005811">
    <property type="term" value="C:lipid droplet"/>
    <property type="evidence" value="ECO:0007669"/>
    <property type="project" value="InterPro"/>
</dbReference>
<dbReference type="Pfam" id="PF13243">
    <property type="entry name" value="SQHop_cyclase_C"/>
    <property type="match status" value="1"/>
</dbReference>
<keyword evidence="4" id="KW-0472">Membrane</keyword>
<evidence type="ECO:0000256" key="1">
    <source>
        <dbReference type="ARBA" id="ARBA00009755"/>
    </source>
</evidence>
<organism evidence="7">
    <name type="scientific">Eutreptiella gymnastica</name>
    <dbReference type="NCBI Taxonomy" id="73025"/>
    <lineage>
        <taxon>Eukaryota</taxon>
        <taxon>Discoba</taxon>
        <taxon>Euglenozoa</taxon>
        <taxon>Euglenida</taxon>
        <taxon>Spirocuta</taxon>
        <taxon>Euglenophyceae</taxon>
        <taxon>Eutreptiales</taxon>
        <taxon>Eutreptiaceae</taxon>
        <taxon>Eutreptiella</taxon>
    </lineage>
</organism>
<dbReference type="GO" id="GO:0031559">
    <property type="term" value="F:oxidosqualene cyclase activity"/>
    <property type="evidence" value="ECO:0007669"/>
    <property type="project" value="UniProtKB-ARBA"/>
</dbReference>
<dbReference type="SUPFAM" id="SSF48239">
    <property type="entry name" value="Terpenoid cyclases/Protein prenyltransferases"/>
    <property type="match status" value="2"/>
</dbReference>
<dbReference type="InterPro" id="IPR032697">
    <property type="entry name" value="SQ_cyclase_N"/>
</dbReference>
<evidence type="ECO:0000256" key="2">
    <source>
        <dbReference type="ARBA" id="ARBA00022737"/>
    </source>
</evidence>
<evidence type="ECO:0000259" key="5">
    <source>
        <dbReference type="Pfam" id="PF13243"/>
    </source>
</evidence>
<feature type="transmembrane region" description="Helical" evidence="4">
    <location>
        <begin position="12"/>
        <end position="32"/>
    </location>
</feature>
<evidence type="ECO:0000313" key="7">
    <source>
        <dbReference type="EMBL" id="CAD9021812.1"/>
    </source>
</evidence>
<keyword evidence="2" id="KW-0677">Repeat</keyword>
<dbReference type="InterPro" id="IPR032696">
    <property type="entry name" value="SQ_cyclase_C"/>
</dbReference>
<dbReference type="EMBL" id="HBGA01088090">
    <property type="protein sequence ID" value="CAD9021812.1"/>
    <property type="molecule type" value="Transcribed_RNA"/>
</dbReference>
<gene>
    <name evidence="7" type="ORF">EGYM00392_LOCUS32933</name>
</gene>
<sequence length="936" mass="105527">MEEDEFHGYPMVTSALVVLFMVAVFIFGHILAGKPLTSLGQQWGCWGYDCVTGRWSVCATLVLGMIVIMIGLLELPLVGRATKVISLILSILWSVWMALGKPVSHPGPARKRKIERQPHWDHVLELPSIGKWRCATAAVSHTLTHKENPSDVQLTGEPAGRQIWTQTPLSTAPQGLDVTITDDVKDFLGIRDFSFDPERNPNAADLPFRCQKVAEWVARGRPLPSNKTAPDTPEAAARKAIQFYQILQSEDGHWAGDYGGPHFLMPGLIIAWYVMGQPEELLSAAQRDAMVHYLRVHQQSDGGWGTHIESPSTMFGSCLCYVGLRLLGVPQDDMCAEKGRTFIRQNGGALYTSSWAKFWLCVLGVMDWAGHHSIPVEMWLLPNWFPFHPARMWCHCRMVYLPMGYLYCSRFAYPRAHTDPVTVSLREELYPDYPDYASIPWESTRSLLAPMDMYSPIPIVMRVVQEVLAVYERPLFKPFRDWLRRPGLAFCADYMAVEDLQTNYVDIGPVNKVMNMLCAWHRDGQKVTPPVTSHFLRIPDYLWVAEDGMKMQGYNGSQSWDTSLAIQGIVESGLADEFPEVCQNAWKYLERTQILSTRTSQSTEAFKYEAAAERQKYYRHVSQGGWPFSTSAHGWPIGDCTSEGMKAMLCLVDLNCIQAGVQEGSCPAMAEKRFQDAVNVILCLQNPDGGFPTYENNRGYGWYEMLNPSDVFGDIMIDYSYVECSSACLQALTAFRTRYPHHRPYEIADAINQGRDFLHSIQRADGSWYGSWACCFTYGCWFGVEGLMAAEGPLGAYSPSVRRACDFLLGKQNENGGWGEDFRSCYDKEWPKEGMEMYGTGGSGVVPTAWALLALMRGRCPDAQAVERGIKYLMVEQSPSGDWPQQGISGVFNRSCGITYTAYRNLFPIWALGRYTQHYLPWVKLREEVLSRNSSD</sequence>
<accession>A0A7S1NID4</accession>
<evidence type="ECO:0000259" key="6">
    <source>
        <dbReference type="Pfam" id="PF13249"/>
    </source>
</evidence>
<dbReference type="FunFam" id="1.50.10.20:FF:000002">
    <property type="entry name" value="Terpene cyclase/mutase family member"/>
    <property type="match status" value="1"/>
</dbReference>
<evidence type="ECO:0008006" key="8">
    <source>
        <dbReference type="Google" id="ProtNLM"/>
    </source>
</evidence>
<keyword evidence="3" id="KW-0413">Isomerase</keyword>
<feature type="domain" description="Squalene cyclase C-terminal" evidence="5">
    <location>
        <begin position="559"/>
        <end position="916"/>
    </location>
</feature>
<name>A0A7S1NID4_9EUGL</name>
<dbReference type="InterPro" id="IPR018333">
    <property type="entry name" value="Squalene_cyclase"/>
</dbReference>
<dbReference type="PANTHER" id="PTHR11764">
    <property type="entry name" value="TERPENE CYCLASE/MUTASE FAMILY MEMBER"/>
    <property type="match status" value="1"/>
</dbReference>
<dbReference type="AlphaFoldDB" id="A0A7S1NID4"/>
<dbReference type="CDD" id="cd02892">
    <property type="entry name" value="SQCY_1"/>
    <property type="match status" value="1"/>
</dbReference>
<protein>
    <recommendedName>
        <fullName evidence="8">Terpene cyclase/mutase family member</fullName>
    </recommendedName>
</protein>
<dbReference type="GO" id="GO:0016104">
    <property type="term" value="P:triterpenoid biosynthetic process"/>
    <property type="evidence" value="ECO:0007669"/>
    <property type="project" value="InterPro"/>
</dbReference>
<dbReference type="InterPro" id="IPR008930">
    <property type="entry name" value="Terpenoid_cyclase/PrenylTrfase"/>
</dbReference>
<evidence type="ECO:0000256" key="4">
    <source>
        <dbReference type="SAM" id="Phobius"/>
    </source>
</evidence>
<reference evidence="7" key="1">
    <citation type="submission" date="2021-01" db="EMBL/GenBank/DDBJ databases">
        <authorList>
            <person name="Corre E."/>
            <person name="Pelletier E."/>
            <person name="Niang G."/>
            <person name="Scheremetjew M."/>
            <person name="Finn R."/>
            <person name="Kale V."/>
            <person name="Holt S."/>
            <person name="Cochrane G."/>
            <person name="Meng A."/>
            <person name="Brown T."/>
            <person name="Cohen L."/>
        </authorList>
    </citation>
    <scope>NUCLEOTIDE SEQUENCE</scope>
    <source>
        <strain evidence="7">NIES-381</strain>
    </source>
</reference>
<keyword evidence="4" id="KW-1133">Transmembrane helix</keyword>
<proteinExistence type="inferred from homology"/>
<comment type="similarity">
    <text evidence="1">Belongs to the terpene cyclase/mutase family.</text>
</comment>
<keyword evidence="4" id="KW-0812">Transmembrane</keyword>
<dbReference type="NCBIfam" id="TIGR01787">
    <property type="entry name" value="squalene_cyclas"/>
    <property type="match status" value="1"/>
</dbReference>
<dbReference type="PANTHER" id="PTHR11764:SF20">
    <property type="entry name" value="LANOSTEROL SYNTHASE"/>
    <property type="match status" value="1"/>
</dbReference>
<dbReference type="SFLD" id="SFLDG01016">
    <property type="entry name" value="Prenyltransferase_Like_2"/>
    <property type="match status" value="1"/>
</dbReference>